<dbReference type="OrthoDB" id="7862792at2"/>
<feature type="repeat" description="ANK" evidence="3">
    <location>
        <begin position="121"/>
        <end position="154"/>
    </location>
</feature>
<dbReference type="InterPro" id="IPR002110">
    <property type="entry name" value="Ankyrin_rpt"/>
</dbReference>
<feature type="repeat" description="ANK" evidence="3">
    <location>
        <begin position="155"/>
        <end position="182"/>
    </location>
</feature>
<dbReference type="Pfam" id="PF12796">
    <property type="entry name" value="Ank_2"/>
    <property type="match status" value="1"/>
</dbReference>
<evidence type="ECO:0000313" key="6">
    <source>
        <dbReference type="Proteomes" id="UP000320653"/>
    </source>
</evidence>
<dbReference type="EMBL" id="VIWP01000005">
    <property type="protein sequence ID" value="TWF52127.1"/>
    <property type="molecule type" value="Genomic_DNA"/>
</dbReference>
<dbReference type="InterPro" id="IPR050745">
    <property type="entry name" value="Multifunctional_regulatory"/>
</dbReference>
<comment type="caution">
    <text evidence="5">The sequence shown here is derived from an EMBL/GenBank/DDBJ whole genome shotgun (WGS) entry which is preliminary data.</text>
</comment>
<keyword evidence="4" id="KW-0732">Signal</keyword>
<evidence type="ECO:0000256" key="3">
    <source>
        <dbReference type="PROSITE-ProRule" id="PRU00023"/>
    </source>
</evidence>
<organism evidence="5 6">
    <name type="scientific">Neorhizobium alkalisoli</name>
    <dbReference type="NCBI Taxonomy" id="528178"/>
    <lineage>
        <taxon>Bacteria</taxon>
        <taxon>Pseudomonadati</taxon>
        <taxon>Pseudomonadota</taxon>
        <taxon>Alphaproteobacteria</taxon>
        <taxon>Hyphomicrobiales</taxon>
        <taxon>Rhizobiaceae</taxon>
        <taxon>Rhizobium/Agrobacterium group</taxon>
        <taxon>Neorhizobium</taxon>
    </lineage>
</organism>
<dbReference type="RefSeq" id="WP_145639721.1">
    <property type="nucleotide sequence ID" value="NZ_VIWP01000005.1"/>
</dbReference>
<evidence type="ECO:0000313" key="5">
    <source>
        <dbReference type="EMBL" id="TWF52127.1"/>
    </source>
</evidence>
<dbReference type="PANTHER" id="PTHR24189">
    <property type="entry name" value="MYOTROPHIN"/>
    <property type="match status" value="1"/>
</dbReference>
<keyword evidence="6" id="KW-1185">Reference proteome</keyword>
<evidence type="ECO:0000256" key="4">
    <source>
        <dbReference type="SAM" id="SignalP"/>
    </source>
</evidence>
<name>A0A561QP47_9HYPH</name>
<keyword evidence="1" id="KW-0677">Repeat</keyword>
<accession>A0A561QP47</accession>
<dbReference type="Gene3D" id="1.25.40.20">
    <property type="entry name" value="Ankyrin repeat-containing domain"/>
    <property type="match status" value="1"/>
</dbReference>
<dbReference type="InterPro" id="IPR036770">
    <property type="entry name" value="Ankyrin_rpt-contain_sf"/>
</dbReference>
<keyword evidence="2 3" id="KW-0040">ANK repeat</keyword>
<feature type="chain" id="PRO_5021932433" evidence="4">
    <location>
        <begin position="21"/>
        <end position="182"/>
    </location>
</feature>
<evidence type="ECO:0000256" key="2">
    <source>
        <dbReference type="ARBA" id="ARBA00023043"/>
    </source>
</evidence>
<proteinExistence type="predicted"/>
<dbReference type="PROSITE" id="PS50297">
    <property type="entry name" value="ANK_REP_REGION"/>
    <property type="match status" value="2"/>
</dbReference>
<reference evidence="5 6" key="1">
    <citation type="submission" date="2019-06" db="EMBL/GenBank/DDBJ databases">
        <title>Sorghum-associated microbial communities from plants grown in Nebraska, USA.</title>
        <authorList>
            <person name="Schachtman D."/>
        </authorList>
    </citation>
    <scope>NUCLEOTIDE SEQUENCE [LARGE SCALE GENOMIC DNA]</scope>
    <source>
        <strain evidence="5 6">1225</strain>
    </source>
</reference>
<feature type="signal peptide" evidence="4">
    <location>
        <begin position="1"/>
        <end position="20"/>
    </location>
</feature>
<dbReference type="SUPFAM" id="SSF48403">
    <property type="entry name" value="Ankyrin repeat"/>
    <property type="match status" value="1"/>
</dbReference>
<dbReference type="AlphaFoldDB" id="A0A561QP47"/>
<dbReference type="SMART" id="SM00248">
    <property type="entry name" value="ANK"/>
    <property type="match status" value="3"/>
</dbReference>
<gene>
    <name evidence="5" type="ORF">FHW37_105226</name>
</gene>
<sequence length="182" mass="19511">MRRFPVFALILSLFSTSALAMSPQDIEKFHQAVQVGDAAKVSVMLKAEPQLATSVGEFGFQPMNLQDLYFDPAIFKMLIANGANVNAANDEGITLLHIIADPEPVAEIIAAGGNIEARDKQGRTPLLVNLTEPEREDVIEALIDAGADVNARGNDGKTALSLAREREDSALVDLLVEAGARE</sequence>
<dbReference type="Proteomes" id="UP000320653">
    <property type="component" value="Unassembled WGS sequence"/>
</dbReference>
<evidence type="ECO:0000256" key="1">
    <source>
        <dbReference type="ARBA" id="ARBA00022737"/>
    </source>
</evidence>
<dbReference type="PROSITE" id="PS50088">
    <property type="entry name" value="ANK_REPEAT"/>
    <property type="match status" value="2"/>
</dbReference>
<dbReference type="PANTHER" id="PTHR24189:SF50">
    <property type="entry name" value="ANKYRIN REPEAT AND SOCS BOX PROTEIN 2"/>
    <property type="match status" value="1"/>
</dbReference>
<protein>
    <submittedName>
        <fullName evidence="5">Ankyrin repeat protein</fullName>
    </submittedName>
</protein>